<comment type="caution">
    <text evidence="2">The sequence shown here is derived from an EMBL/GenBank/DDBJ whole genome shotgun (WGS) entry which is preliminary data.</text>
</comment>
<keyword evidence="1" id="KW-0812">Transmembrane</keyword>
<dbReference type="AlphaFoldDB" id="X1IQA4"/>
<keyword evidence="1" id="KW-0472">Membrane</keyword>
<sequence length="85" mass="10601">MDLNQNPETEELENLRTRLITDFTYSSVTLVIFFIAFLVIKYFFRIPLYNEICYLILGWFIYNYLNLYILKILLFYQYFLKFFIY</sequence>
<evidence type="ECO:0000256" key="1">
    <source>
        <dbReference type="SAM" id="Phobius"/>
    </source>
</evidence>
<gene>
    <name evidence="2" type="ORF">S03H2_68566</name>
</gene>
<feature type="transmembrane region" description="Helical" evidence="1">
    <location>
        <begin position="56"/>
        <end position="79"/>
    </location>
</feature>
<dbReference type="EMBL" id="BARU01045104">
    <property type="protein sequence ID" value="GAH84621.1"/>
    <property type="molecule type" value="Genomic_DNA"/>
</dbReference>
<feature type="transmembrane region" description="Helical" evidence="1">
    <location>
        <begin position="23"/>
        <end position="44"/>
    </location>
</feature>
<proteinExistence type="predicted"/>
<keyword evidence="1" id="KW-1133">Transmembrane helix</keyword>
<accession>X1IQA4</accession>
<protein>
    <submittedName>
        <fullName evidence="2">Uncharacterized protein</fullName>
    </submittedName>
</protein>
<name>X1IQA4_9ZZZZ</name>
<reference evidence="2" key="1">
    <citation type="journal article" date="2014" name="Front. Microbiol.">
        <title>High frequency of phylogenetically diverse reductive dehalogenase-homologous genes in deep subseafloor sedimentary metagenomes.</title>
        <authorList>
            <person name="Kawai M."/>
            <person name="Futagami T."/>
            <person name="Toyoda A."/>
            <person name="Takaki Y."/>
            <person name="Nishi S."/>
            <person name="Hori S."/>
            <person name="Arai W."/>
            <person name="Tsubouchi T."/>
            <person name="Morono Y."/>
            <person name="Uchiyama I."/>
            <person name="Ito T."/>
            <person name="Fujiyama A."/>
            <person name="Inagaki F."/>
            <person name="Takami H."/>
        </authorList>
    </citation>
    <scope>NUCLEOTIDE SEQUENCE</scope>
    <source>
        <strain evidence="2">Expedition CK06-06</strain>
    </source>
</reference>
<evidence type="ECO:0000313" key="2">
    <source>
        <dbReference type="EMBL" id="GAH84621.1"/>
    </source>
</evidence>
<organism evidence="2">
    <name type="scientific">marine sediment metagenome</name>
    <dbReference type="NCBI Taxonomy" id="412755"/>
    <lineage>
        <taxon>unclassified sequences</taxon>
        <taxon>metagenomes</taxon>
        <taxon>ecological metagenomes</taxon>
    </lineage>
</organism>